<name>A0A1E7Z8Q9_9ALTE</name>
<accession>A0A1E7Z8Q9</accession>
<dbReference type="EMBL" id="MDHN01000034">
    <property type="protein sequence ID" value="OFC69906.1"/>
    <property type="molecule type" value="Genomic_DNA"/>
</dbReference>
<dbReference type="Gene3D" id="1.25.40.10">
    <property type="entry name" value="Tetratricopeptide repeat domain"/>
    <property type="match status" value="3"/>
</dbReference>
<dbReference type="OrthoDB" id="188778at2"/>
<sequence>MRFQLKPIALALLIAGTSSPLIAMPGESSMSGETATPGSTSAAPGSMQTSQFQGVVTARQALLTAWETGDISKVNNIADHYKLNDALLAQAYEALGDKNSAIRTYSSLADRAGQNVAKQRQIEMQLALLQDNPDTLKQIASNNPKLAENVALVVAIASGIPAAMPFMESIENKSAPGQLVFTNWLLKTADNDKAEKLAWRAFEQAETRSDKRYALALFAEAVRINGRIEAVLDTLSGYHNDPFLTPLYLDFLLEAGKFTEALALTEISSLPAIQSRKAALLALSDDQHGLTEYYRQQIQATPKKPEGYFGLAGQLINQGDLTAAKQVFDDFGAANAGNKSALLAAAQRMIAMNMQDNAIAILQARVHDAQSDPDVNFFLFKTYLASGDEASAKLALDRITASTQAQSPSRLLVVTALEQLDDVEQALQVLLNFRKAGGRLSYDQRLHLAELARSAGSEDLAVAEWEALWQQATLPARKFYLENLLVKATQKAGTLENKVTELEQRLENGVLSTHELNLLVALHLADNQTDKAEIAINLYATKAAIPETQRLELLASLFGRSRQYTRLNEIWKQLAEREPANAVQYWQQITLNSLRNNTFEQRNSDAGETPQEQRLAQVNSLIATLTENGSQDDHAFVASIYTLAGLPEQAITEYRKAVDTNANPDALLQLVELYKKSGQFEQAVRLLQTRLVTASTDSAYMSAVDGLLNLFDSMPAQQGESAAPALKTRTLNWLTRQILVRLAVSNSDVSLLMVLSDIKQSQGDFDTAENISNLILAASDAQRAALLRSMISQFSGKGLYSQSSGPAIGDEQKKLKYGRRLLALQHDFPPALYADLGRSLLADGDVQGAERAFSLMTEIPGILNVKQLKGDAYASQHMDSAALTYFKEALLVDQSNFELLRKTAILEEQFGDNNMAEYWYWQGLKQIINQAPLYQPDFSTMRTSDSFKFFPTLSEGLLLTINDTQAETVMQALQSMLQVSLKSVQQQAGATSLGKVSEYPRIAFITDLMQRIADSQKSQTQWRSALSDLTAIFADFTLPPLPATVDQQTFDARAHLKNQAQAENNFKLTLALAIDSGDWHTVIELATSLTAVLRANGEFTPVAGSNYFDVLLNAVENMPNENFKKDFWPVIKDVPNQKLRMLQLQRYLPETFRKLETKLSASLLTDGEFVSLAIQHINTPPLAGLPYGINDDSFNALLFSKLSPSDLLALWEKTERSYRLTGAIYPIREEIVQRVFATPVSADHNEQVAELLHRYVTANGNNQAPCAAMAERLMLLNAAAENQSLLQNQATKIAGTSAQCEQLPHFLTAFFKGDKTGAFDALLKLTRAAGAGVHFQVFADVTYSYLRDERQSYITQFLNAPQIAADDAQFFINNILPTENRTSNQIRYLSLLHERLPTDELIFNRLIQLLWRERHFDTLEPVIHARLQDGASNDDQHLLYYLHQVNVKKGDQQAEQMGKPVADIDSLVSWLNKSMSAGAQDGGVAALYSLIFTEYARLYPSDPLVIELKNREGGEQVAAPESVSQPDIAQLVAVFTKNPDEGIRQLNTLWRNGIEGGKQFDGTPLSREQLVHTIYDHDGQPSSPFSLSEDFLTALASTPEATAMFDKWLMALPAEQRNSMQRLYDVIATGWSAQGNLEKHVTTLLSQLAAPDFTAHHLQLLATALPLSAIIIEPQDLALLRAQIARIQNASVYLRIGLANVFSRAEQYQEAGEMLVAAVWQMNYPTLTMETRIVQSRFNAPSLSDVVSQLSSWNNKQMAAHYLAELFRVGHQIIGDSKTAKSYWQAFTLMAQAELGMAAGEPVLEALTNNSEEIPPVVAFAEARYQRDVLHDNGAAITRVLQAIENIAQHADISGYDREADALLSQLYGPSAAVKNQRSLMPWFDLLIKDANEDWALSLRSAIAESALSDDIKKSFIERLSAAK</sequence>
<dbReference type="InterPro" id="IPR011990">
    <property type="entry name" value="TPR-like_helical_dom_sf"/>
</dbReference>
<evidence type="ECO:0000256" key="2">
    <source>
        <dbReference type="SAM" id="SignalP"/>
    </source>
</evidence>
<comment type="caution">
    <text evidence="3">The sequence shown here is derived from an EMBL/GenBank/DDBJ whole genome shotgun (WGS) entry which is preliminary data.</text>
</comment>
<organism evidence="3 4">
    <name type="scientific">Alteromonas confluentis</name>
    <dbReference type="NCBI Taxonomy" id="1656094"/>
    <lineage>
        <taxon>Bacteria</taxon>
        <taxon>Pseudomonadati</taxon>
        <taxon>Pseudomonadota</taxon>
        <taxon>Gammaproteobacteria</taxon>
        <taxon>Alteromonadales</taxon>
        <taxon>Alteromonadaceae</taxon>
        <taxon>Alteromonas/Salinimonas group</taxon>
        <taxon>Alteromonas</taxon>
    </lineage>
</organism>
<dbReference type="Proteomes" id="UP000175691">
    <property type="component" value="Unassembled WGS sequence"/>
</dbReference>
<feature type="signal peptide" evidence="2">
    <location>
        <begin position="1"/>
        <end position="23"/>
    </location>
</feature>
<protein>
    <recommendedName>
        <fullName evidence="5">CHAT domain-containing protein</fullName>
    </recommendedName>
</protein>
<evidence type="ECO:0000256" key="1">
    <source>
        <dbReference type="SAM" id="MobiDB-lite"/>
    </source>
</evidence>
<feature type="compositionally biased region" description="Polar residues" evidence="1">
    <location>
        <begin position="28"/>
        <end position="48"/>
    </location>
</feature>
<dbReference type="SUPFAM" id="SSF48452">
    <property type="entry name" value="TPR-like"/>
    <property type="match status" value="2"/>
</dbReference>
<reference evidence="3 4" key="1">
    <citation type="submission" date="2016-08" db="EMBL/GenBank/DDBJ databases">
        <authorList>
            <person name="Seilhamer J.J."/>
        </authorList>
    </citation>
    <scope>NUCLEOTIDE SEQUENCE [LARGE SCALE GENOMIC DNA]</scope>
    <source>
        <strain evidence="3 4">KCTC 42603</strain>
    </source>
</reference>
<keyword evidence="2" id="KW-0732">Signal</keyword>
<evidence type="ECO:0000313" key="3">
    <source>
        <dbReference type="EMBL" id="OFC69906.1"/>
    </source>
</evidence>
<feature type="region of interest" description="Disordered" evidence="1">
    <location>
        <begin position="24"/>
        <end position="48"/>
    </location>
</feature>
<gene>
    <name evidence="3" type="ORF">BFC18_00430</name>
</gene>
<feature type="chain" id="PRO_5009209500" description="CHAT domain-containing protein" evidence="2">
    <location>
        <begin position="24"/>
        <end position="1924"/>
    </location>
</feature>
<evidence type="ECO:0000313" key="4">
    <source>
        <dbReference type="Proteomes" id="UP000175691"/>
    </source>
</evidence>
<dbReference type="RefSeq" id="WP_070126355.1">
    <property type="nucleotide sequence ID" value="NZ_MDHN01000034.1"/>
</dbReference>
<dbReference type="STRING" id="1656094.BFC18_00430"/>
<proteinExistence type="predicted"/>
<evidence type="ECO:0008006" key="5">
    <source>
        <dbReference type="Google" id="ProtNLM"/>
    </source>
</evidence>
<keyword evidence="4" id="KW-1185">Reference proteome</keyword>